<dbReference type="GO" id="GO:0003725">
    <property type="term" value="F:double-stranded RNA binding"/>
    <property type="evidence" value="ECO:0007669"/>
    <property type="project" value="TreeGrafter"/>
</dbReference>
<dbReference type="GO" id="GO:0003729">
    <property type="term" value="F:mRNA binding"/>
    <property type="evidence" value="ECO:0007669"/>
    <property type="project" value="TreeGrafter"/>
</dbReference>
<feature type="compositionally biased region" description="Basic and acidic residues" evidence="4">
    <location>
        <begin position="391"/>
        <end position="402"/>
    </location>
</feature>
<reference evidence="6 7" key="1">
    <citation type="submission" date="2023-03" db="EMBL/GenBank/DDBJ databases">
        <title>Genome insight into feeding habits of ladybird beetles.</title>
        <authorList>
            <person name="Li H.-S."/>
            <person name="Huang Y.-H."/>
            <person name="Pang H."/>
        </authorList>
    </citation>
    <scope>NUCLEOTIDE SEQUENCE [LARGE SCALE GENOMIC DNA]</scope>
    <source>
        <strain evidence="6">SYSU_2023b</strain>
        <tissue evidence="6">Whole body</tissue>
    </source>
</reference>
<comment type="caution">
    <text evidence="6">The sequence shown here is derived from an EMBL/GenBank/DDBJ whole genome shotgun (WGS) entry which is preliminary data.</text>
</comment>
<dbReference type="GO" id="GO:0043025">
    <property type="term" value="C:neuronal cell body"/>
    <property type="evidence" value="ECO:0007669"/>
    <property type="project" value="TreeGrafter"/>
</dbReference>
<evidence type="ECO:0000313" key="7">
    <source>
        <dbReference type="Proteomes" id="UP001431783"/>
    </source>
</evidence>
<dbReference type="GO" id="GO:0010468">
    <property type="term" value="P:regulation of gene expression"/>
    <property type="evidence" value="ECO:0007669"/>
    <property type="project" value="UniProtKB-ARBA"/>
</dbReference>
<name>A0AAW1VGW0_9CUCU</name>
<dbReference type="EMBL" id="JARQZJ010000134">
    <property type="protein sequence ID" value="KAK9892327.1"/>
    <property type="molecule type" value="Genomic_DNA"/>
</dbReference>
<dbReference type="GO" id="GO:0032839">
    <property type="term" value="C:dendrite cytoplasm"/>
    <property type="evidence" value="ECO:0007669"/>
    <property type="project" value="GOC"/>
</dbReference>
<dbReference type="SUPFAM" id="SSF54768">
    <property type="entry name" value="dsRNA-binding domain-like"/>
    <property type="match status" value="3"/>
</dbReference>
<protein>
    <recommendedName>
        <fullName evidence="5">DRBM domain-containing protein</fullName>
    </recommendedName>
</protein>
<evidence type="ECO:0000256" key="2">
    <source>
        <dbReference type="ARBA" id="ARBA00022884"/>
    </source>
</evidence>
<dbReference type="PANTHER" id="PTHR46054:SF3">
    <property type="entry name" value="MATERNAL EFFECT PROTEIN STAUFEN"/>
    <property type="match status" value="1"/>
</dbReference>
<dbReference type="PROSITE" id="PS50137">
    <property type="entry name" value="DS_RBD"/>
    <property type="match status" value="3"/>
</dbReference>
<dbReference type="GO" id="GO:0005886">
    <property type="term" value="C:plasma membrane"/>
    <property type="evidence" value="ECO:0007669"/>
    <property type="project" value="TreeGrafter"/>
</dbReference>
<evidence type="ECO:0000259" key="5">
    <source>
        <dbReference type="PROSITE" id="PS50137"/>
    </source>
</evidence>
<keyword evidence="1" id="KW-0677">Repeat</keyword>
<dbReference type="Gene3D" id="3.30.160.20">
    <property type="match status" value="4"/>
</dbReference>
<feature type="domain" description="DRBM" evidence="5">
    <location>
        <begin position="272"/>
        <end position="339"/>
    </location>
</feature>
<dbReference type="InterPro" id="IPR032478">
    <property type="entry name" value="Staufen_C"/>
</dbReference>
<feature type="region of interest" description="Disordered" evidence="4">
    <location>
        <begin position="335"/>
        <end position="366"/>
    </location>
</feature>
<evidence type="ECO:0000256" key="1">
    <source>
        <dbReference type="ARBA" id="ARBA00022737"/>
    </source>
</evidence>
<dbReference type="Pfam" id="PF00035">
    <property type="entry name" value="dsrm"/>
    <property type="match status" value="2"/>
</dbReference>
<feature type="domain" description="DRBM" evidence="5">
    <location>
        <begin position="150"/>
        <end position="246"/>
    </location>
</feature>
<feature type="compositionally biased region" description="Basic and acidic residues" evidence="4">
    <location>
        <begin position="413"/>
        <end position="424"/>
    </location>
</feature>
<feature type="compositionally biased region" description="Basic residues" evidence="4">
    <location>
        <begin position="403"/>
        <end position="412"/>
    </location>
</feature>
<dbReference type="InterPro" id="IPR014720">
    <property type="entry name" value="dsRBD_dom"/>
</dbReference>
<accession>A0AAW1VGW0</accession>
<dbReference type="Proteomes" id="UP001431783">
    <property type="component" value="Unassembled WGS sequence"/>
</dbReference>
<sequence>MCTKKKVIPLFLSYFFHIIYCNFAENDIQELFRESKCIEEPSTDYFNQYLTTGPELFTYHDVENRKNYRSEINSLALYHNIEMSYNIVDEKGPAHSKFFNISLSLGDEIYYGVGKSKKEAKEMAARSAFENSSYQKPPLKINDDEDKELTPTVMLNNLGAKNGYKISYYILAPMGSKRIINLNKVKNNSLFTNSSFWKEAAQLEEYPKSPFHIEVSVNENSFYGKAHTIQEAKHNAASKAIQSLKAQEKPIGPCGVEGHDVECKKAKNKLKSPISLIYEFGQSERLNVEFNELSQSGPAHKPIFEYECLLGTFRTLAEGKSKKEAKRAAAAKMLETIPHRDFSTQSNSNSKEHTSNNPKKAKKNKAKSTFDIASDFVQNTINFFSSDEKDTHDLEHEADDKKPKKATISKTKKSNDLRNRQSPKEQLLDAGKALNLNIQFHSMPRKNSGYNSLINLDLNPKYICIGSGSNVEISQEYGALNALRLLQKLDLLNNIDENDLDIKRFSFDNYIWLTEDTKKE</sequence>
<evidence type="ECO:0000256" key="3">
    <source>
        <dbReference type="PROSITE-ProRule" id="PRU00266"/>
    </source>
</evidence>
<keyword evidence="7" id="KW-1185">Reference proteome</keyword>
<dbReference type="GO" id="GO:0010494">
    <property type="term" value="C:cytoplasmic stress granule"/>
    <property type="evidence" value="ECO:0007669"/>
    <property type="project" value="TreeGrafter"/>
</dbReference>
<feature type="region of interest" description="Disordered" evidence="4">
    <location>
        <begin position="391"/>
        <end position="424"/>
    </location>
</feature>
<dbReference type="GO" id="GO:0008298">
    <property type="term" value="P:intracellular mRNA localization"/>
    <property type="evidence" value="ECO:0007669"/>
    <property type="project" value="TreeGrafter"/>
</dbReference>
<dbReference type="InterPro" id="IPR051740">
    <property type="entry name" value="DRBM-containing_protein"/>
</dbReference>
<feature type="domain" description="DRBM" evidence="5">
    <location>
        <begin position="67"/>
        <end position="134"/>
    </location>
</feature>
<dbReference type="GO" id="GO:0007281">
    <property type="term" value="P:germ cell development"/>
    <property type="evidence" value="ECO:0007669"/>
    <property type="project" value="TreeGrafter"/>
</dbReference>
<organism evidence="6 7">
    <name type="scientific">Henosepilachna vigintioctopunctata</name>
    <dbReference type="NCBI Taxonomy" id="420089"/>
    <lineage>
        <taxon>Eukaryota</taxon>
        <taxon>Metazoa</taxon>
        <taxon>Ecdysozoa</taxon>
        <taxon>Arthropoda</taxon>
        <taxon>Hexapoda</taxon>
        <taxon>Insecta</taxon>
        <taxon>Pterygota</taxon>
        <taxon>Neoptera</taxon>
        <taxon>Endopterygota</taxon>
        <taxon>Coleoptera</taxon>
        <taxon>Polyphaga</taxon>
        <taxon>Cucujiformia</taxon>
        <taxon>Coccinelloidea</taxon>
        <taxon>Coccinellidae</taxon>
        <taxon>Epilachninae</taxon>
        <taxon>Epilachnini</taxon>
        <taxon>Henosepilachna</taxon>
    </lineage>
</organism>
<dbReference type="Pfam" id="PF16482">
    <property type="entry name" value="Staufen_C"/>
    <property type="match status" value="1"/>
</dbReference>
<gene>
    <name evidence="6" type="ORF">WA026_019781</name>
</gene>
<dbReference type="PANTHER" id="PTHR46054">
    <property type="entry name" value="MATERNAL EFFECT PROTEIN STAUFEN"/>
    <property type="match status" value="1"/>
</dbReference>
<evidence type="ECO:0000313" key="6">
    <source>
        <dbReference type="EMBL" id="KAK9892327.1"/>
    </source>
</evidence>
<dbReference type="GO" id="GO:0098964">
    <property type="term" value="P:anterograde dendritic transport of messenger ribonucleoprotein complex"/>
    <property type="evidence" value="ECO:0007669"/>
    <property type="project" value="TreeGrafter"/>
</dbReference>
<dbReference type="GO" id="GO:0035418">
    <property type="term" value="P:protein localization to synapse"/>
    <property type="evidence" value="ECO:0007669"/>
    <property type="project" value="TreeGrafter"/>
</dbReference>
<proteinExistence type="predicted"/>
<dbReference type="SMART" id="SM00358">
    <property type="entry name" value="DSRM"/>
    <property type="match status" value="3"/>
</dbReference>
<evidence type="ECO:0000256" key="4">
    <source>
        <dbReference type="SAM" id="MobiDB-lite"/>
    </source>
</evidence>
<keyword evidence="2 3" id="KW-0694">RNA-binding</keyword>
<dbReference type="AlphaFoldDB" id="A0AAW1VGW0"/>